<evidence type="ECO:0000313" key="3">
    <source>
        <dbReference type="Proteomes" id="UP000266841"/>
    </source>
</evidence>
<dbReference type="Proteomes" id="UP000266841">
    <property type="component" value="Unassembled WGS sequence"/>
</dbReference>
<evidence type="ECO:0000256" key="1">
    <source>
        <dbReference type="SAM" id="MobiDB-lite"/>
    </source>
</evidence>
<protein>
    <submittedName>
        <fullName evidence="2">Uncharacterized protein</fullName>
    </submittedName>
</protein>
<feature type="compositionally biased region" description="Basic residues" evidence="1">
    <location>
        <begin position="1"/>
        <end position="20"/>
    </location>
</feature>
<dbReference type="AlphaFoldDB" id="K0SNP0"/>
<gene>
    <name evidence="2" type="ORF">THAOC_19658</name>
</gene>
<feature type="region of interest" description="Disordered" evidence="1">
    <location>
        <begin position="1"/>
        <end position="42"/>
    </location>
</feature>
<dbReference type="EMBL" id="AGNL01021630">
    <property type="protein sequence ID" value="EJK60057.1"/>
    <property type="molecule type" value="Genomic_DNA"/>
</dbReference>
<keyword evidence="3" id="KW-1185">Reference proteome</keyword>
<name>K0SNP0_THAOC</name>
<feature type="compositionally biased region" description="Basic and acidic residues" evidence="1">
    <location>
        <begin position="21"/>
        <end position="40"/>
    </location>
</feature>
<proteinExistence type="predicted"/>
<accession>K0SNP0</accession>
<organism evidence="2 3">
    <name type="scientific">Thalassiosira oceanica</name>
    <name type="common">Marine diatom</name>
    <dbReference type="NCBI Taxonomy" id="159749"/>
    <lineage>
        <taxon>Eukaryota</taxon>
        <taxon>Sar</taxon>
        <taxon>Stramenopiles</taxon>
        <taxon>Ochrophyta</taxon>
        <taxon>Bacillariophyta</taxon>
        <taxon>Coscinodiscophyceae</taxon>
        <taxon>Thalassiosirophycidae</taxon>
        <taxon>Thalassiosirales</taxon>
        <taxon>Thalassiosiraceae</taxon>
        <taxon>Thalassiosira</taxon>
    </lineage>
</organism>
<reference evidence="2 3" key="1">
    <citation type="journal article" date="2012" name="Genome Biol.">
        <title>Genome and low-iron response of an oceanic diatom adapted to chronic iron limitation.</title>
        <authorList>
            <person name="Lommer M."/>
            <person name="Specht M."/>
            <person name="Roy A.S."/>
            <person name="Kraemer L."/>
            <person name="Andreson R."/>
            <person name="Gutowska M.A."/>
            <person name="Wolf J."/>
            <person name="Bergner S.V."/>
            <person name="Schilhabel M.B."/>
            <person name="Klostermeier U.C."/>
            <person name="Beiko R.G."/>
            <person name="Rosenstiel P."/>
            <person name="Hippler M."/>
            <person name="Laroche J."/>
        </authorList>
    </citation>
    <scope>NUCLEOTIDE SEQUENCE [LARGE SCALE GENOMIC DNA]</scope>
    <source>
        <strain evidence="2 3">CCMP1005</strain>
    </source>
</reference>
<evidence type="ECO:0000313" key="2">
    <source>
        <dbReference type="EMBL" id="EJK60057.1"/>
    </source>
</evidence>
<sequence>KEERKKKKEGRKKEKRKKKKEKEEEKERGERGKEEKERQGSSKALSHYYGTVFNKAAAGCCLNLKAVICCNFVAKKDPWH</sequence>
<comment type="caution">
    <text evidence="2">The sequence shown here is derived from an EMBL/GenBank/DDBJ whole genome shotgun (WGS) entry which is preliminary data.</text>
</comment>
<feature type="non-terminal residue" evidence="2">
    <location>
        <position position="1"/>
    </location>
</feature>